<protein>
    <submittedName>
        <fullName evidence="2">Uncharacterized protein</fullName>
    </submittedName>
</protein>
<name>A0ABT9W1R7_9BACI</name>
<reference evidence="2 3" key="1">
    <citation type="submission" date="2023-07" db="EMBL/GenBank/DDBJ databases">
        <title>Genomic Encyclopedia of Type Strains, Phase IV (KMG-IV): sequencing the most valuable type-strain genomes for metagenomic binning, comparative biology and taxonomic classification.</title>
        <authorList>
            <person name="Goeker M."/>
        </authorList>
    </citation>
    <scope>NUCLEOTIDE SEQUENCE [LARGE SCALE GENOMIC DNA]</scope>
    <source>
        <strain evidence="2 3">DSM 12751</strain>
    </source>
</reference>
<accession>A0ABT9W1R7</accession>
<proteinExistence type="predicted"/>
<evidence type="ECO:0000313" key="2">
    <source>
        <dbReference type="EMBL" id="MDQ0167203.1"/>
    </source>
</evidence>
<dbReference type="Proteomes" id="UP001235840">
    <property type="component" value="Unassembled WGS sequence"/>
</dbReference>
<sequence>MRRKQKKTRKTNDIVGQYLVGVAVGLTVGLMLFFFQLLWQ</sequence>
<gene>
    <name evidence="2" type="ORF">J2S11_003128</name>
</gene>
<keyword evidence="1" id="KW-1133">Transmembrane helix</keyword>
<keyword evidence="1" id="KW-0472">Membrane</keyword>
<keyword evidence="3" id="KW-1185">Reference proteome</keyword>
<evidence type="ECO:0000313" key="3">
    <source>
        <dbReference type="Proteomes" id="UP001235840"/>
    </source>
</evidence>
<dbReference type="EMBL" id="JAUSTY010000013">
    <property type="protein sequence ID" value="MDQ0167203.1"/>
    <property type="molecule type" value="Genomic_DNA"/>
</dbReference>
<dbReference type="RefSeq" id="WP_307395978.1">
    <property type="nucleotide sequence ID" value="NZ_BAAADK010000046.1"/>
</dbReference>
<comment type="caution">
    <text evidence="2">The sequence shown here is derived from an EMBL/GenBank/DDBJ whole genome shotgun (WGS) entry which is preliminary data.</text>
</comment>
<evidence type="ECO:0000256" key="1">
    <source>
        <dbReference type="SAM" id="Phobius"/>
    </source>
</evidence>
<feature type="transmembrane region" description="Helical" evidence="1">
    <location>
        <begin position="20"/>
        <end position="39"/>
    </location>
</feature>
<keyword evidence="1" id="KW-0812">Transmembrane</keyword>
<organism evidence="2 3">
    <name type="scientific">Caldalkalibacillus horti</name>
    <dbReference type="NCBI Taxonomy" id="77523"/>
    <lineage>
        <taxon>Bacteria</taxon>
        <taxon>Bacillati</taxon>
        <taxon>Bacillota</taxon>
        <taxon>Bacilli</taxon>
        <taxon>Bacillales</taxon>
        <taxon>Bacillaceae</taxon>
        <taxon>Caldalkalibacillus</taxon>
    </lineage>
</organism>